<evidence type="ECO:0000256" key="1">
    <source>
        <dbReference type="SAM" id="SignalP"/>
    </source>
</evidence>
<dbReference type="EMBL" id="GIFC01005184">
    <property type="protein sequence ID" value="MXU87267.1"/>
    <property type="molecule type" value="Transcribed_RNA"/>
</dbReference>
<keyword evidence="1" id="KW-0732">Signal</keyword>
<feature type="signal peptide" evidence="1">
    <location>
        <begin position="1"/>
        <end position="26"/>
    </location>
</feature>
<organism evidence="2">
    <name type="scientific">Ixodes ricinus</name>
    <name type="common">Common tick</name>
    <name type="synonym">Acarus ricinus</name>
    <dbReference type="NCBI Taxonomy" id="34613"/>
    <lineage>
        <taxon>Eukaryota</taxon>
        <taxon>Metazoa</taxon>
        <taxon>Ecdysozoa</taxon>
        <taxon>Arthropoda</taxon>
        <taxon>Chelicerata</taxon>
        <taxon>Arachnida</taxon>
        <taxon>Acari</taxon>
        <taxon>Parasitiformes</taxon>
        <taxon>Ixodida</taxon>
        <taxon>Ixodoidea</taxon>
        <taxon>Ixodidae</taxon>
        <taxon>Ixodinae</taxon>
        <taxon>Ixodes</taxon>
    </lineage>
</organism>
<name>A0A6B0UD96_IXORI</name>
<accession>A0A6B0UD96</accession>
<feature type="chain" id="PRO_5025513677" evidence="1">
    <location>
        <begin position="27"/>
        <end position="95"/>
    </location>
</feature>
<sequence length="95" mass="10431">MGRSLGCVPWSVWFPLLSCTSTMMTASPPSISQTARTGGVRYIAARMSVHHHHRRALLGMVREPVNISVRAALARSALTVFPREIAQSGTFPELR</sequence>
<proteinExistence type="predicted"/>
<reference evidence="2" key="1">
    <citation type="submission" date="2019-12" db="EMBL/GenBank/DDBJ databases">
        <title>An insight into the sialome of adult female Ixodes ricinus ticks feeding for 6 days.</title>
        <authorList>
            <person name="Perner J."/>
            <person name="Ribeiro J.M.C."/>
        </authorList>
    </citation>
    <scope>NUCLEOTIDE SEQUENCE</scope>
    <source>
        <strain evidence="2">Semi-engorged</strain>
        <tissue evidence="2">Salivary glands</tissue>
    </source>
</reference>
<evidence type="ECO:0000313" key="2">
    <source>
        <dbReference type="EMBL" id="MXU87267.1"/>
    </source>
</evidence>
<protein>
    <submittedName>
        <fullName evidence="2">Putative secreted protein</fullName>
    </submittedName>
</protein>
<dbReference type="AlphaFoldDB" id="A0A6B0UD96"/>